<dbReference type="RefSeq" id="XP_017018775.3">
    <property type="nucleotide sequence ID" value="XM_017163286.3"/>
</dbReference>
<accession>A0A6P4HT68</accession>
<keyword evidence="2" id="KW-1185">Reference proteome</keyword>
<dbReference type="GeneID" id="108072223"/>
<feature type="compositionally biased region" description="Acidic residues" evidence="1">
    <location>
        <begin position="477"/>
        <end position="486"/>
    </location>
</feature>
<sequence>MSNLCRPFKRPCPCARSRFGWQMSNRATMPETWRPAENSNPFSNNLRGMPIKNHRGFGGQTYDFPNNDQDYPRENKKQEYQEYGNYGSQQATWDYWEPYRCSDTQPHLPPHRCYCQQPPPPPQQCYEQQQRPPPRQMCCCQNNPPPCQDKNIPECRVKKRCRRRCCRQKKWVSCGSLCVVTHEVSVQTEGKPCKPADLIGIIDVTTHEKEVRHSSGAVEITVNEVQTVTLVPGDGSKVSKNEVQSHIDSSNSDNPQRVQRQFKQEVNPDTLEVPTHPASYPSYIPNVPSSGSAAPSEFKEQCICRTNETDNHDYERNSEIPIFLEDSNKVKESKPKSFDAPSPPLKRRRCSFKVRSPTIDDVLSPKKTKTPKRPISKNTPNYDSETQTEKTKASKYIMLDSEERMLDKTDSSNTIEDSDDKLVRLPRASAFPDKSTIHVKVTNRREKHTQKGGRKSMHQDAVYETHISELRVLSPVSEEESEPEPEPEPKPKPKRRKCTIRMDMKNGYPSNDVVCRRKQKCHAPICGFPYRGPCAVRCGMPCGVPCGKPCGMPCGMPCALSCAVPSAVPSAARRGARRGAGYGAGRRSCVPPCVDPCPSFLRPPRTPPLRTTQFAATCGFACYSNRCWRNQ</sequence>
<dbReference type="Proteomes" id="UP001652661">
    <property type="component" value="Chromosome 2R"/>
</dbReference>
<feature type="compositionally biased region" description="Polar residues" evidence="1">
    <location>
        <begin position="376"/>
        <end position="385"/>
    </location>
</feature>
<protein>
    <submittedName>
        <fullName evidence="3">Uncharacterized protein</fullName>
    </submittedName>
</protein>
<feature type="region of interest" description="Disordered" evidence="1">
    <location>
        <begin position="472"/>
        <end position="497"/>
    </location>
</feature>
<feature type="region of interest" description="Disordered" evidence="1">
    <location>
        <begin position="325"/>
        <end position="392"/>
    </location>
</feature>
<feature type="region of interest" description="Disordered" evidence="1">
    <location>
        <begin position="232"/>
        <end position="294"/>
    </location>
</feature>
<organism evidence="2 3">
    <name type="scientific">Drosophila kikkawai</name>
    <name type="common">Fruit fly</name>
    <dbReference type="NCBI Taxonomy" id="30033"/>
    <lineage>
        <taxon>Eukaryota</taxon>
        <taxon>Metazoa</taxon>
        <taxon>Ecdysozoa</taxon>
        <taxon>Arthropoda</taxon>
        <taxon>Hexapoda</taxon>
        <taxon>Insecta</taxon>
        <taxon>Pterygota</taxon>
        <taxon>Neoptera</taxon>
        <taxon>Endopterygota</taxon>
        <taxon>Diptera</taxon>
        <taxon>Brachycera</taxon>
        <taxon>Muscomorpha</taxon>
        <taxon>Ephydroidea</taxon>
        <taxon>Drosophilidae</taxon>
        <taxon>Drosophila</taxon>
        <taxon>Sophophora</taxon>
    </lineage>
</organism>
<dbReference type="AlphaFoldDB" id="A0A6P4HT68"/>
<feature type="compositionally biased region" description="Basic and acidic residues" evidence="1">
    <location>
        <begin position="326"/>
        <end position="337"/>
    </location>
</feature>
<proteinExistence type="predicted"/>
<evidence type="ECO:0000256" key="1">
    <source>
        <dbReference type="SAM" id="MobiDB-lite"/>
    </source>
</evidence>
<gene>
    <name evidence="3" type="primary">LOC108072223</name>
</gene>
<evidence type="ECO:0000313" key="2">
    <source>
        <dbReference type="Proteomes" id="UP001652661"/>
    </source>
</evidence>
<dbReference type="OrthoDB" id="7863186at2759"/>
<reference evidence="2" key="1">
    <citation type="submission" date="2025-05" db="UniProtKB">
        <authorList>
            <consortium name="RefSeq"/>
        </authorList>
    </citation>
    <scope>NUCLEOTIDE SEQUENCE [LARGE SCALE GENOMIC DNA]</scope>
    <source>
        <strain evidence="2">14028-0561.14</strain>
    </source>
</reference>
<feature type="compositionally biased region" description="Polar residues" evidence="1">
    <location>
        <begin position="246"/>
        <end position="261"/>
    </location>
</feature>
<feature type="compositionally biased region" description="Basic residues" evidence="1">
    <location>
        <begin position="366"/>
        <end position="375"/>
    </location>
</feature>
<evidence type="ECO:0000313" key="3">
    <source>
        <dbReference type="RefSeq" id="XP_017018775.3"/>
    </source>
</evidence>
<reference evidence="3" key="2">
    <citation type="submission" date="2025-08" db="UniProtKB">
        <authorList>
            <consortium name="RefSeq"/>
        </authorList>
    </citation>
    <scope>IDENTIFICATION</scope>
    <source>
        <strain evidence="3">14028-0561.14</strain>
        <tissue evidence="3">Whole fly</tissue>
    </source>
</reference>
<name>A0A6P4HT68_DROKI</name>